<dbReference type="PANTHER" id="PTHR43649">
    <property type="entry name" value="ARABINOSE-BINDING PROTEIN-RELATED"/>
    <property type="match status" value="1"/>
</dbReference>
<feature type="chain" id="PRO_5038435132" evidence="2">
    <location>
        <begin position="23"/>
        <end position="569"/>
    </location>
</feature>
<evidence type="ECO:0000313" key="4">
    <source>
        <dbReference type="Proteomes" id="UP000293142"/>
    </source>
</evidence>
<gene>
    <name evidence="3" type="ORF">EYB31_29915</name>
</gene>
<feature type="signal peptide" evidence="2">
    <location>
        <begin position="1"/>
        <end position="22"/>
    </location>
</feature>
<accession>A0A4Q9DH52</accession>
<reference evidence="3 4" key="1">
    <citation type="submission" date="2019-02" db="EMBL/GenBank/DDBJ databases">
        <title>Paenibacillus sp. nov., isolated from surface-sterilized tissue of Thalictrum simplex L.</title>
        <authorList>
            <person name="Tuo L."/>
        </authorList>
    </citation>
    <scope>NUCLEOTIDE SEQUENCE [LARGE SCALE GENOMIC DNA]</scope>
    <source>
        <strain evidence="3 4">N2SHLJ1</strain>
    </source>
</reference>
<sequence>MRTTLLKKRTLPLLLASTCLLAAACSRQPAEPPKIPSADSGAAPSQGIKYTAPFKDGKYDPPIDLSTIAEITSSTTFKNGETMENNVHTKWAMDRLGIQLKYNWTAPQANKAFETRLRLALSANEEMPDVVAVRNTQLANDLIDTGKFMEVGKLWEQYASPMYKKAVNEDPSMWYPFMRSDGAYAIPIPEYSWNDDTILYIREDWMEKLNLKAPETIADLEKIMDAFVNQDPDGNGKKDTYGVAFGFRDSLNAGMASASWLFGAYGTVAEIWNQQPDGTLAYGSVQPGAKLALGKMKEWMDKGYIHKEAALQDDSKASSLFTSGKVGIIGGPHWMTLFPLADLQKNVPGAKFKAYAIPKGPDGKQGRKGNLNFSGAVLINKNAKHPEAFFVYENYLFEHFAWPQKGDEFQYQFKEGYDYAIVDGKPTADTNKIPGGRVIPQKYTLTFEAARIPSSQMEAYANLAKGNGPTNQFEVRSSLIADAPRLQAATVNLELKNTSYRENFTAPPTKTMKSRGDNLKTLEKDTFAKIIYGEAPLDEFDKFVKSWESSGGSAITQEVNDWYKSVKKK</sequence>
<keyword evidence="4" id="KW-1185">Reference proteome</keyword>
<dbReference type="AlphaFoldDB" id="A0A4Q9DH52"/>
<name>A0A4Q9DH52_9BACL</name>
<dbReference type="OrthoDB" id="9787283at2"/>
<evidence type="ECO:0000313" key="3">
    <source>
        <dbReference type="EMBL" id="TBL71624.1"/>
    </source>
</evidence>
<dbReference type="Gene3D" id="3.40.190.10">
    <property type="entry name" value="Periplasmic binding protein-like II"/>
    <property type="match status" value="2"/>
</dbReference>
<dbReference type="Proteomes" id="UP000293142">
    <property type="component" value="Unassembled WGS sequence"/>
</dbReference>
<dbReference type="PANTHER" id="PTHR43649:SF33">
    <property type="entry name" value="POLYGALACTURONAN_RHAMNOGALACTURONAN-BINDING PROTEIN YTCQ"/>
    <property type="match status" value="1"/>
</dbReference>
<comment type="caution">
    <text evidence="3">The sequence shown here is derived from an EMBL/GenBank/DDBJ whole genome shotgun (WGS) entry which is preliminary data.</text>
</comment>
<organism evidence="3 4">
    <name type="scientific">Paenibacillus thalictri</name>
    <dbReference type="NCBI Taxonomy" id="2527873"/>
    <lineage>
        <taxon>Bacteria</taxon>
        <taxon>Bacillati</taxon>
        <taxon>Bacillota</taxon>
        <taxon>Bacilli</taxon>
        <taxon>Bacillales</taxon>
        <taxon>Paenibacillaceae</taxon>
        <taxon>Paenibacillus</taxon>
    </lineage>
</organism>
<evidence type="ECO:0000256" key="1">
    <source>
        <dbReference type="ARBA" id="ARBA00022729"/>
    </source>
</evidence>
<evidence type="ECO:0000256" key="2">
    <source>
        <dbReference type="SAM" id="SignalP"/>
    </source>
</evidence>
<dbReference type="CDD" id="cd13580">
    <property type="entry name" value="PBP2_AlgQ_like_1"/>
    <property type="match status" value="1"/>
</dbReference>
<protein>
    <submittedName>
        <fullName evidence="3">Sugar ABC transporter</fullName>
    </submittedName>
</protein>
<dbReference type="PROSITE" id="PS51257">
    <property type="entry name" value="PROKAR_LIPOPROTEIN"/>
    <property type="match status" value="1"/>
</dbReference>
<dbReference type="SUPFAM" id="SSF53850">
    <property type="entry name" value="Periplasmic binding protein-like II"/>
    <property type="match status" value="1"/>
</dbReference>
<dbReference type="InterPro" id="IPR050490">
    <property type="entry name" value="Bact_solute-bd_prot1"/>
</dbReference>
<proteinExistence type="predicted"/>
<keyword evidence="1 2" id="KW-0732">Signal</keyword>
<dbReference type="EMBL" id="SIRE01000025">
    <property type="protein sequence ID" value="TBL71624.1"/>
    <property type="molecule type" value="Genomic_DNA"/>
</dbReference>